<evidence type="ECO:0000259" key="1">
    <source>
        <dbReference type="Pfam" id="PF07969"/>
    </source>
</evidence>
<dbReference type="InterPro" id="IPR013108">
    <property type="entry name" value="Amidohydro_3"/>
</dbReference>
<dbReference type="InterPro" id="IPR032466">
    <property type="entry name" value="Metal_Hydrolase"/>
</dbReference>
<dbReference type="SUPFAM" id="SSF51556">
    <property type="entry name" value="Metallo-dependent hydrolases"/>
    <property type="match status" value="1"/>
</dbReference>
<keyword evidence="3" id="KW-1185">Reference proteome</keyword>
<dbReference type="SUPFAM" id="SSF51338">
    <property type="entry name" value="Composite domain of metallo-dependent hydrolases"/>
    <property type="match status" value="1"/>
</dbReference>
<proteinExistence type="predicted"/>
<dbReference type="GO" id="GO:0016812">
    <property type="term" value="F:hydrolase activity, acting on carbon-nitrogen (but not peptide) bonds, in cyclic amides"/>
    <property type="evidence" value="ECO:0007669"/>
    <property type="project" value="TreeGrafter"/>
</dbReference>
<dbReference type="GO" id="GO:0005829">
    <property type="term" value="C:cytosol"/>
    <property type="evidence" value="ECO:0007669"/>
    <property type="project" value="TreeGrafter"/>
</dbReference>
<dbReference type="PANTHER" id="PTHR11647">
    <property type="entry name" value="HYDRANTOINASE/DIHYDROPYRIMIDINASE FAMILY MEMBER"/>
    <property type="match status" value="1"/>
</dbReference>
<name>A0AAE9YE06_9ACTN</name>
<dbReference type="RefSeq" id="WP_272735641.1">
    <property type="nucleotide sequence ID" value="NZ_CP116942.1"/>
</dbReference>
<dbReference type="Pfam" id="PF07969">
    <property type="entry name" value="Amidohydro_3"/>
    <property type="match status" value="1"/>
</dbReference>
<protein>
    <submittedName>
        <fullName evidence="2">Amidohydrolase family protein</fullName>
    </submittedName>
</protein>
<organism evidence="2 3">
    <name type="scientific">Iamia majanohamensis</name>
    <dbReference type="NCBI Taxonomy" id="467976"/>
    <lineage>
        <taxon>Bacteria</taxon>
        <taxon>Bacillati</taxon>
        <taxon>Actinomycetota</taxon>
        <taxon>Acidimicrobiia</taxon>
        <taxon>Acidimicrobiales</taxon>
        <taxon>Iamiaceae</taxon>
        <taxon>Iamia</taxon>
    </lineage>
</organism>
<dbReference type="KEGG" id="ima:PO878_16570"/>
<dbReference type="PANTHER" id="PTHR11647:SF1">
    <property type="entry name" value="COLLAPSIN RESPONSE MEDIATOR PROTEIN"/>
    <property type="match status" value="1"/>
</dbReference>
<reference evidence="2" key="1">
    <citation type="submission" date="2023-01" db="EMBL/GenBank/DDBJ databases">
        <title>The diversity of Class Acidimicrobiia in South China Sea sediment environments and the proposal of Iamia marina sp. nov., a novel species of the genus Iamia.</title>
        <authorList>
            <person name="He Y."/>
            <person name="Tian X."/>
        </authorList>
    </citation>
    <scope>NUCLEOTIDE SEQUENCE</scope>
    <source>
        <strain evidence="2">DSM 19957</strain>
    </source>
</reference>
<gene>
    <name evidence="2" type="ORF">PO878_16570</name>
</gene>
<dbReference type="InterPro" id="IPR011059">
    <property type="entry name" value="Metal-dep_hydrolase_composite"/>
</dbReference>
<dbReference type="Gene3D" id="3.20.20.140">
    <property type="entry name" value="Metal-dependent hydrolases"/>
    <property type="match status" value="2"/>
</dbReference>
<dbReference type="InterPro" id="IPR050378">
    <property type="entry name" value="Metallo-dep_Hydrolases_sf"/>
</dbReference>
<evidence type="ECO:0000313" key="2">
    <source>
        <dbReference type="EMBL" id="WCO66116.1"/>
    </source>
</evidence>
<sequence length="548" mass="58160">MPRDVLRGARLVDGTGGPERSADVVVADGRIEAVTAPGTADGDVVDLDGLVLAPGFIDPHTHYDAQLLWDAGLTPSSWHGVTTVVTGNCGFGIAPTRPKDRPTVMRVLENVEGMPLDALEQGIDWGFETFPEYLDAVEARPLRLNVAALLGHTPLRYWVMGDDATEREATDDEVAAMAALVDEGMEVGAVGVSTSRSPSHVGAYGRPVPSRAATVAELTAILEPLRARGAGYVEATWGPDFHVDEAAALARHLDRPVSWAAIMANHREPGVAVATAERVVAAGGPVFPQIACRPIVVQIQLSDPSPFATAPAFAEVLGRERADRAALYAEEGWRRRAAADLEATWGPLLERGQVAESARHAELVDGPTLGELAAASGRTALAVMADLALEEDLTTRFRVAVVNDDDDQIAELLAYPDLLLGLSDAGAHTSQLCDANYATWLLGHWWRDRGTLTLEQAVWRLTGHPAQVVGLTGRGRVEAGWHADLVAFDPDTVGTGPAQRVTDFPGGCDRLVAPSTGIVHTWVGGERTWSDGAEVAGAGSGRLLRHGR</sequence>
<dbReference type="AlphaFoldDB" id="A0AAE9YE06"/>
<evidence type="ECO:0000313" key="3">
    <source>
        <dbReference type="Proteomes" id="UP001216390"/>
    </source>
</evidence>
<accession>A0AAE9YE06</accession>
<dbReference type="Proteomes" id="UP001216390">
    <property type="component" value="Chromosome"/>
</dbReference>
<feature type="domain" description="Amidohydrolase 3" evidence="1">
    <location>
        <begin position="43"/>
        <end position="527"/>
    </location>
</feature>
<dbReference type="EMBL" id="CP116942">
    <property type="protein sequence ID" value="WCO66116.1"/>
    <property type="molecule type" value="Genomic_DNA"/>
</dbReference>